<comment type="caution">
    <text evidence="2">The sequence shown here is derived from an EMBL/GenBank/DDBJ whole genome shotgun (WGS) entry which is preliminary data.</text>
</comment>
<proteinExistence type="predicted"/>
<feature type="compositionally biased region" description="Basic and acidic residues" evidence="1">
    <location>
        <begin position="56"/>
        <end position="69"/>
    </location>
</feature>
<dbReference type="AlphaFoldDB" id="A0A9N7VEK8"/>
<name>A0A9N7VEK8_PLEPL</name>
<protein>
    <submittedName>
        <fullName evidence="2">Uncharacterized protein</fullName>
    </submittedName>
</protein>
<accession>A0A9N7VEK8</accession>
<dbReference type="EMBL" id="CADEAL010004017">
    <property type="protein sequence ID" value="CAB1449493.1"/>
    <property type="molecule type" value="Genomic_DNA"/>
</dbReference>
<sequence>MCEEGAVGRIETPTPAERPRLHSSFRVRSSVKVLATDALEEPLLPHRGGSKINKASPEEGEKRLIDPSERGGLREARCLTALKHQLKPSLQREVRRLEAALTP</sequence>
<keyword evidence="3" id="KW-1185">Reference proteome</keyword>
<evidence type="ECO:0000313" key="2">
    <source>
        <dbReference type="EMBL" id="CAB1449493.1"/>
    </source>
</evidence>
<feature type="region of interest" description="Disordered" evidence="1">
    <location>
        <begin position="42"/>
        <end position="69"/>
    </location>
</feature>
<organism evidence="2 3">
    <name type="scientific">Pleuronectes platessa</name>
    <name type="common">European plaice</name>
    <dbReference type="NCBI Taxonomy" id="8262"/>
    <lineage>
        <taxon>Eukaryota</taxon>
        <taxon>Metazoa</taxon>
        <taxon>Chordata</taxon>
        <taxon>Craniata</taxon>
        <taxon>Vertebrata</taxon>
        <taxon>Euteleostomi</taxon>
        <taxon>Actinopterygii</taxon>
        <taxon>Neopterygii</taxon>
        <taxon>Teleostei</taxon>
        <taxon>Neoteleostei</taxon>
        <taxon>Acanthomorphata</taxon>
        <taxon>Carangaria</taxon>
        <taxon>Pleuronectiformes</taxon>
        <taxon>Pleuronectoidei</taxon>
        <taxon>Pleuronectidae</taxon>
        <taxon>Pleuronectes</taxon>
    </lineage>
</organism>
<gene>
    <name evidence="2" type="ORF">PLEPLA_LOCUS37176</name>
</gene>
<dbReference type="Proteomes" id="UP001153269">
    <property type="component" value="Unassembled WGS sequence"/>
</dbReference>
<evidence type="ECO:0000256" key="1">
    <source>
        <dbReference type="SAM" id="MobiDB-lite"/>
    </source>
</evidence>
<reference evidence="2" key="1">
    <citation type="submission" date="2020-03" db="EMBL/GenBank/DDBJ databases">
        <authorList>
            <person name="Weist P."/>
        </authorList>
    </citation>
    <scope>NUCLEOTIDE SEQUENCE</scope>
</reference>
<evidence type="ECO:0000313" key="3">
    <source>
        <dbReference type="Proteomes" id="UP001153269"/>
    </source>
</evidence>
<feature type="region of interest" description="Disordered" evidence="1">
    <location>
        <begin position="1"/>
        <end position="23"/>
    </location>
</feature>